<evidence type="ECO:0000313" key="4">
    <source>
        <dbReference type="Proteomes" id="UP000799764"/>
    </source>
</evidence>
<dbReference type="EMBL" id="MU001501">
    <property type="protein sequence ID" value="KAF2444439.1"/>
    <property type="molecule type" value="Genomic_DNA"/>
</dbReference>
<reference evidence="3" key="1">
    <citation type="journal article" date="2020" name="Stud. Mycol.">
        <title>101 Dothideomycetes genomes: a test case for predicting lifestyles and emergence of pathogens.</title>
        <authorList>
            <person name="Haridas S."/>
            <person name="Albert R."/>
            <person name="Binder M."/>
            <person name="Bloem J."/>
            <person name="Labutti K."/>
            <person name="Salamov A."/>
            <person name="Andreopoulos B."/>
            <person name="Baker S."/>
            <person name="Barry K."/>
            <person name="Bills G."/>
            <person name="Bluhm B."/>
            <person name="Cannon C."/>
            <person name="Castanera R."/>
            <person name="Culley D."/>
            <person name="Daum C."/>
            <person name="Ezra D."/>
            <person name="Gonzalez J."/>
            <person name="Henrissat B."/>
            <person name="Kuo A."/>
            <person name="Liang C."/>
            <person name="Lipzen A."/>
            <person name="Lutzoni F."/>
            <person name="Magnuson J."/>
            <person name="Mondo S."/>
            <person name="Nolan M."/>
            <person name="Ohm R."/>
            <person name="Pangilinan J."/>
            <person name="Park H.-J."/>
            <person name="Ramirez L."/>
            <person name="Alfaro M."/>
            <person name="Sun H."/>
            <person name="Tritt A."/>
            <person name="Yoshinaga Y."/>
            <person name="Zwiers L.-H."/>
            <person name="Turgeon B."/>
            <person name="Goodwin S."/>
            <person name="Spatafora J."/>
            <person name="Crous P."/>
            <person name="Grigoriev I."/>
        </authorList>
    </citation>
    <scope>NUCLEOTIDE SEQUENCE</scope>
    <source>
        <strain evidence="3">CBS 690.94</strain>
    </source>
</reference>
<dbReference type="Pfam" id="PF01544">
    <property type="entry name" value="CorA"/>
    <property type="match status" value="1"/>
</dbReference>
<accession>A0A9P4UAE9</accession>
<dbReference type="AlphaFoldDB" id="A0A9P4UAE9"/>
<comment type="caution">
    <text evidence="3">The sequence shown here is derived from an EMBL/GenBank/DDBJ whole genome shotgun (WGS) entry which is preliminary data.</text>
</comment>
<feature type="compositionally biased region" description="Polar residues" evidence="1">
    <location>
        <begin position="475"/>
        <end position="484"/>
    </location>
</feature>
<dbReference type="Proteomes" id="UP000799764">
    <property type="component" value="Unassembled WGS sequence"/>
</dbReference>
<feature type="transmembrane region" description="Helical" evidence="2">
    <location>
        <begin position="445"/>
        <end position="465"/>
    </location>
</feature>
<evidence type="ECO:0000313" key="3">
    <source>
        <dbReference type="EMBL" id="KAF2444439.1"/>
    </source>
</evidence>
<name>A0A9P4UAE9_9PLEO</name>
<evidence type="ECO:0000256" key="2">
    <source>
        <dbReference type="SAM" id="Phobius"/>
    </source>
</evidence>
<keyword evidence="2" id="KW-0812">Transmembrane</keyword>
<evidence type="ECO:0008006" key="5">
    <source>
        <dbReference type="Google" id="ProtNLM"/>
    </source>
</evidence>
<dbReference type="GO" id="GO:0016020">
    <property type="term" value="C:membrane"/>
    <property type="evidence" value="ECO:0007669"/>
    <property type="project" value="InterPro"/>
</dbReference>
<evidence type="ECO:0000256" key="1">
    <source>
        <dbReference type="SAM" id="MobiDB-lite"/>
    </source>
</evidence>
<proteinExistence type="predicted"/>
<dbReference type="PANTHER" id="PTHR47685">
    <property type="entry name" value="MAGNESIUM TRANSPORT PROTEIN CORA"/>
    <property type="match status" value="1"/>
</dbReference>
<dbReference type="InterPro" id="IPR050829">
    <property type="entry name" value="CorA_MIT"/>
</dbReference>
<sequence length="538" mass="62063">MKATDTALHFLSRTFLQHGAAAHRLAFREPSYNAFALKTTDEDSTKIRAATATQVRGTQQSRSGTNITSLVIPYFHSRPKSCTLDIREDLEEGRHFIDQGSGEYLQLSEPEKAKRATLVSQSKRIRSLNIHLPLTLDESYYLGMNSKQLRERNKDQVLSHDEEDTEKKRVLMVSQLWLWRMDDIVVSACEQKHVKGETIYGKNHIDEPLRYKDLGYDPHLWAMSNFQENNLYKGKNMSGLQIAALVFSEFVNHIDGPNYAGLKESVFQVFEKAVANVYDQVKGYMNETTLEKISIKQEMKFIHDITDIRDELAMIKNVVTDQEEVWTQFYEDLKDEIPKWDDNNRRIAVRPKQQIPKFKRRIQKIDEDAQRVEQWIHGQLELKKTHASLRESHNSTVLSTTVIGFTIVTIVFTPLSFVTSLLAVPDDNFGWIHQKKYAGKVFMTVTEVVSLLATLGLVVLCLWWLKRRETLANEANNASQTNENTTERKGRNPLSRSESRKSKNANIKEPGEVEKPWLPGFRRRTRRAVVDLEQSLSH</sequence>
<dbReference type="OrthoDB" id="341259at2759"/>
<protein>
    <recommendedName>
        <fullName evidence="5">Cora-domain-containing protein</fullName>
    </recommendedName>
</protein>
<dbReference type="GO" id="GO:0046873">
    <property type="term" value="F:metal ion transmembrane transporter activity"/>
    <property type="evidence" value="ECO:0007669"/>
    <property type="project" value="InterPro"/>
</dbReference>
<keyword evidence="2" id="KW-1133">Transmembrane helix</keyword>
<feature type="region of interest" description="Disordered" evidence="1">
    <location>
        <begin position="475"/>
        <end position="515"/>
    </location>
</feature>
<gene>
    <name evidence="3" type="ORF">P171DRAFT_32759</name>
</gene>
<keyword evidence="2" id="KW-0472">Membrane</keyword>
<feature type="transmembrane region" description="Helical" evidence="2">
    <location>
        <begin position="402"/>
        <end position="424"/>
    </location>
</feature>
<keyword evidence="4" id="KW-1185">Reference proteome</keyword>
<dbReference type="PANTHER" id="PTHR47685:SF1">
    <property type="entry name" value="MAGNESIUM TRANSPORT PROTEIN CORA"/>
    <property type="match status" value="1"/>
</dbReference>
<dbReference type="InterPro" id="IPR002523">
    <property type="entry name" value="MgTranspt_CorA/ZnTranspt_ZntB"/>
</dbReference>
<dbReference type="Gene3D" id="1.20.58.340">
    <property type="entry name" value="Magnesium transport protein CorA, transmembrane region"/>
    <property type="match status" value="1"/>
</dbReference>
<organism evidence="3 4">
    <name type="scientific">Karstenula rhodostoma CBS 690.94</name>
    <dbReference type="NCBI Taxonomy" id="1392251"/>
    <lineage>
        <taxon>Eukaryota</taxon>
        <taxon>Fungi</taxon>
        <taxon>Dikarya</taxon>
        <taxon>Ascomycota</taxon>
        <taxon>Pezizomycotina</taxon>
        <taxon>Dothideomycetes</taxon>
        <taxon>Pleosporomycetidae</taxon>
        <taxon>Pleosporales</taxon>
        <taxon>Massarineae</taxon>
        <taxon>Didymosphaeriaceae</taxon>
        <taxon>Karstenula</taxon>
    </lineage>
</organism>